<dbReference type="PROSITE" id="PS51318">
    <property type="entry name" value="TAT"/>
    <property type="match status" value="1"/>
</dbReference>
<accession>A0ABS7QTS6</accession>
<gene>
    <name evidence="2" type="ORF">K7472_10170</name>
</gene>
<sequence>MTIRKSRKSLGAAFAATVLAASLGVAAAPSAQAAVAARPQALSGDFTATGVRIHTDSYSGAPALGEGNPGDGLTFWQATEGEYNPACGNDQWAQITDHRTHVKGWVSVCYIHVNG</sequence>
<feature type="chain" id="PRO_5047291832" evidence="1">
    <location>
        <begin position="28"/>
        <end position="115"/>
    </location>
</feature>
<comment type="caution">
    <text evidence="2">The sequence shown here is derived from an EMBL/GenBank/DDBJ whole genome shotgun (WGS) entry which is preliminary data.</text>
</comment>
<organism evidence="2 3">
    <name type="scientific">Streptantibioticus parmotrematis</name>
    <dbReference type="NCBI Taxonomy" id="2873249"/>
    <lineage>
        <taxon>Bacteria</taxon>
        <taxon>Bacillati</taxon>
        <taxon>Actinomycetota</taxon>
        <taxon>Actinomycetes</taxon>
        <taxon>Kitasatosporales</taxon>
        <taxon>Streptomycetaceae</taxon>
        <taxon>Streptantibioticus</taxon>
    </lineage>
</organism>
<keyword evidence="3" id="KW-1185">Reference proteome</keyword>
<proteinExistence type="predicted"/>
<dbReference type="Proteomes" id="UP001198565">
    <property type="component" value="Unassembled WGS sequence"/>
</dbReference>
<keyword evidence="1" id="KW-0732">Signal</keyword>
<evidence type="ECO:0000256" key="1">
    <source>
        <dbReference type="SAM" id="SignalP"/>
    </source>
</evidence>
<reference evidence="2 3" key="1">
    <citation type="submission" date="2021-08" db="EMBL/GenBank/DDBJ databases">
        <title>Streptomyces sp. PTM05 isolated from lichen.</title>
        <authorList>
            <person name="Somphong A."/>
            <person name="Phongsopitanun W."/>
            <person name="Tanasupawat S."/>
        </authorList>
    </citation>
    <scope>NUCLEOTIDE SEQUENCE [LARGE SCALE GENOMIC DNA]</scope>
    <source>
        <strain evidence="2 3">Ptm05</strain>
    </source>
</reference>
<evidence type="ECO:0000313" key="2">
    <source>
        <dbReference type="EMBL" id="MBY8885209.1"/>
    </source>
</evidence>
<name>A0ABS7QTS6_9ACTN</name>
<protein>
    <submittedName>
        <fullName evidence="2">Uncharacterized protein</fullName>
    </submittedName>
</protein>
<feature type="signal peptide" evidence="1">
    <location>
        <begin position="1"/>
        <end position="27"/>
    </location>
</feature>
<dbReference type="EMBL" id="JAINVZ010000005">
    <property type="protein sequence ID" value="MBY8885209.1"/>
    <property type="molecule type" value="Genomic_DNA"/>
</dbReference>
<evidence type="ECO:0000313" key="3">
    <source>
        <dbReference type="Proteomes" id="UP001198565"/>
    </source>
</evidence>
<dbReference type="InterPro" id="IPR006311">
    <property type="entry name" value="TAT_signal"/>
</dbReference>
<dbReference type="RefSeq" id="WP_222976379.1">
    <property type="nucleotide sequence ID" value="NZ_JAINVZ010000005.1"/>
</dbReference>